<dbReference type="GO" id="GO:0017089">
    <property type="term" value="F:glycolipid transfer activity"/>
    <property type="evidence" value="ECO:0007669"/>
    <property type="project" value="TreeGrafter"/>
</dbReference>
<comment type="caution">
    <text evidence="6">The sequence shown here is derived from an EMBL/GenBank/DDBJ whole genome shotgun (WGS) entry which is preliminary data.</text>
</comment>
<dbReference type="AlphaFoldDB" id="A0AA41W5A1"/>
<sequence>MNKLQRISAAALIAICPFSYAVKSDFSERVVIESERQTIDMKSNVVTYIGDVKVTQGTLQIFADTLTILNATEEGQQVLVANGKPANYSQILDNGKAMDAQALRVRYELGERILLLTGEAQLTQEDSLVKGDKILYNLEQQLLEADSKDDGSARVTTIFIPDQVQEQLDDQKK</sequence>
<protein>
    <recommendedName>
        <fullName evidence="4">Lipopolysaccharide export system protein LptA</fullName>
    </recommendedName>
</protein>
<comment type="function">
    <text evidence="4">Involved in the assembly of lipopolysaccharide (LPS). Required for the translocation of LPS from the inner membrane to the outer membrane. May form a bridge between the inner membrane and the outer membrane, via interactions with LptC and LptD, thereby facilitating LPS transfer across the periplasm.</text>
</comment>
<comment type="similarity">
    <text evidence="4">Belongs to the LptA family.</text>
</comment>
<proteinExistence type="inferred from homology"/>
<dbReference type="Proteomes" id="UP001165393">
    <property type="component" value="Unassembled WGS sequence"/>
</dbReference>
<evidence type="ECO:0000256" key="1">
    <source>
        <dbReference type="ARBA" id="ARBA00022448"/>
    </source>
</evidence>
<evidence type="ECO:0000256" key="4">
    <source>
        <dbReference type="HAMAP-Rule" id="MF_01914"/>
    </source>
</evidence>
<reference evidence="6 7" key="1">
    <citation type="journal article" date="2013" name="Antonie Van Leeuwenhoek">
        <title>Echinimonas agarilytica gen. nov., sp. nov., a new gammaproteobacterium isolated from the sea urchin Strongylocentrotus intermedius.</title>
        <authorList>
            <person name="Nedashkovskaya O.I."/>
            <person name="Stenkova A.M."/>
            <person name="Zhukova N.V."/>
            <person name="Van Trappen S."/>
            <person name="Lee J.S."/>
            <person name="Kim S.B."/>
        </authorList>
    </citation>
    <scope>NUCLEOTIDE SEQUENCE [LARGE SCALE GENOMIC DNA]</scope>
    <source>
        <strain evidence="6 7">KMM 6351</strain>
    </source>
</reference>
<gene>
    <name evidence="4 6" type="primary">lptA</name>
    <name evidence="6" type="ORF">NAF29_02870</name>
</gene>
<dbReference type="Gene3D" id="2.60.450.10">
    <property type="entry name" value="Lipopolysaccharide (LPS) transport protein A like domain"/>
    <property type="match status" value="1"/>
</dbReference>
<dbReference type="RefSeq" id="WP_251259976.1">
    <property type="nucleotide sequence ID" value="NZ_JAMQGP010000001.1"/>
</dbReference>
<keyword evidence="3 4" id="KW-0574">Periplasm</keyword>
<dbReference type="PANTHER" id="PTHR36504:SF1">
    <property type="entry name" value="LIPOPOLYSACCHARIDE EXPORT SYSTEM PROTEIN LPTA"/>
    <property type="match status" value="1"/>
</dbReference>
<dbReference type="Pfam" id="PF03968">
    <property type="entry name" value="LptD_N"/>
    <property type="match status" value="1"/>
</dbReference>
<dbReference type="HAMAP" id="MF_01914">
    <property type="entry name" value="LPS_assembly_LptA"/>
    <property type="match status" value="1"/>
</dbReference>
<dbReference type="GO" id="GO:0009279">
    <property type="term" value="C:cell outer membrane"/>
    <property type="evidence" value="ECO:0007669"/>
    <property type="project" value="TreeGrafter"/>
</dbReference>
<keyword evidence="1 4" id="KW-0813">Transport</keyword>
<comment type="subcellular location">
    <subcellularLocation>
        <location evidence="4">Periplasm</location>
    </subcellularLocation>
</comment>
<dbReference type="NCBIfam" id="TIGR03002">
    <property type="entry name" value="outer_YhbN_LptA"/>
    <property type="match status" value="1"/>
</dbReference>
<dbReference type="GO" id="GO:0015920">
    <property type="term" value="P:lipopolysaccharide transport"/>
    <property type="evidence" value="ECO:0007669"/>
    <property type="project" value="UniProtKB-UniRule"/>
</dbReference>
<name>A0AA41W5A1_9GAMM</name>
<evidence type="ECO:0000313" key="7">
    <source>
        <dbReference type="Proteomes" id="UP001165393"/>
    </source>
</evidence>
<dbReference type="InterPro" id="IPR052037">
    <property type="entry name" value="LPS_export_LptA"/>
</dbReference>
<comment type="subunit">
    <text evidence="4">Component of the lipopolysaccharide transport and assembly complex.</text>
</comment>
<feature type="domain" description="Organic solvent tolerance-like N-terminal" evidence="5">
    <location>
        <begin position="32"/>
        <end position="141"/>
    </location>
</feature>
<evidence type="ECO:0000313" key="6">
    <source>
        <dbReference type="EMBL" id="MCM2678613.1"/>
    </source>
</evidence>
<dbReference type="PANTHER" id="PTHR36504">
    <property type="entry name" value="LIPOPOLYSACCHARIDE EXPORT SYSTEM PROTEIN LPTA"/>
    <property type="match status" value="1"/>
</dbReference>
<evidence type="ECO:0000256" key="3">
    <source>
        <dbReference type="ARBA" id="ARBA00022764"/>
    </source>
</evidence>
<keyword evidence="7" id="KW-1185">Reference proteome</keyword>
<dbReference type="InterPro" id="IPR005653">
    <property type="entry name" value="OstA-like_N"/>
</dbReference>
<organism evidence="6 7">
    <name type="scientific">Echinimonas agarilytica</name>
    <dbReference type="NCBI Taxonomy" id="1215918"/>
    <lineage>
        <taxon>Bacteria</taxon>
        <taxon>Pseudomonadati</taxon>
        <taxon>Pseudomonadota</taxon>
        <taxon>Gammaproteobacteria</taxon>
        <taxon>Alteromonadales</taxon>
        <taxon>Echinimonadaceae</taxon>
        <taxon>Echinimonas</taxon>
    </lineage>
</organism>
<keyword evidence="2" id="KW-0732">Signal</keyword>
<evidence type="ECO:0000259" key="5">
    <source>
        <dbReference type="Pfam" id="PF03968"/>
    </source>
</evidence>
<evidence type="ECO:0000256" key="2">
    <source>
        <dbReference type="ARBA" id="ARBA00022729"/>
    </source>
</evidence>
<accession>A0AA41W5A1</accession>
<dbReference type="InterPro" id="IPR014340">
    <property type="entry name" value="LptA"/>
</dbReference>
<dbReference type="GO" id="GO:0001530">
    <property type="term" value="F:lipopolysaccharide binding"/>
    <property type="evidence" value="ECO:0007669"/>
    <property type="project" value="InterPro"/>
</dbReference>
<dbReference type="GO" id="GO:0043165">
    <property type="term" value="P:Gram-negative-bacterium-type cell outer membrane assembly"/>
    <property type="evidence" value="ECO:0007669"/>
    <property type="project" value="UniProtKB-UniRule"/>
</dbReference>
<dbReference type="EMBL" id="JAMQGP010000001">
    <property type="protein sequence ID" value="MCM2678613.1"/>
    <property type="molecule type" value="Genomic_DNA"/>
</dbReference>
<dbReference type="GO" id="GO:0030288">
    <property type="term" value="C:outer membrane-bounded periplasmic space"/>
    <property type="evidence" value="ECO:0007669"/>
    <property type="project" value="TreeGrafter"/>
</dbReference>